<feature type="compositionally biased region" description="Basic and acidic residues" evidence="1">
    <location>
        <begin position="426"/>
        <end position="446"/>
    </location>
</feature>
<feature type="region of interest" description="Disordered" evidence="1">
    <location>
        <begin position="228"/>
        <end position="328"/>
    </location>
</feature>
<feature type="region of interest" description="Disordered" evidence="1">
    <location>
        <begin position="515"/>
        <end position="566"/>
    </location>
</feature>
<feature type="compositionally biased region" description="Pro residues" evidence="1">
    <location>
        <begin position="525"/>
        <end position="534"/>
    </location>
</feature>
<protein>
    <submittedName>
        <fullName evidence="2">Uncharacterized protein</fullName>
    </submittedName>
</protein>
<gene>
    <name evidence="2" type="ORF">SCF082_LOCUS14819</name>
</gene>
<evidence type="ECO:0000256" key="1">
    <source>
        <dbReference type="SAM" id="MobiDB-lite"/>
    </source>
</evidence>
<feature type="region of interest" description="Disordered" evidence="1">
    <location>
        <begin position="1"/>
        <end position="24"/>
    </location>
</feature>
<feature type="compositionally biased region" description="Low complexity" evidence="1">
    <location>
        <begin position="11"/>
        <end position="20"/>
    </location>
</feature>
<evidence type="ECO:0000313" key="2">
    <source>
        <dbReference type="EMBL" id="CAK9020186.1"/>
    </source>
</evidence>
<dbReference type="Proteomes" id="UP001642464">
    <property type="component" value="Unassembled WGS sequence"/>
</dbReference>
<feature type="region of interest" description="Disordered" evidence="1">
    <location>
        <begin position="374"/>
        <end position="394"/>
    </location>
</feature>
<dbReference type="EMBL" id="CAXAMM010009386">
    <property type="protein sequence ID" value="CAK9020186.1"/>
    <property type="molecule type" value="Genomic_DNA"/>
</dbReference>
<accession>A0ABP0K0B4</accession>
<keyword evidence="3" id="KW-1185">Reference proteome</keyword>
<proteinExistence type="predicted"/>
<feature type="region of interest" description="Disordered" evidence="1">
    <location>
        <begin position="892"/>
        <end position="915"/>
    </location>
</feature>
<feature type="compositionally biased region" description="Basic residues" evidence="1">
    <location>
        <begin position="306"/>
        <end position="317"/>
    </location>
</feature>
<feature type="region of interest" description="Disordered" evidence="1">
    <location>
        <begin position="416"/>
        <end position="490"/>
    </location>
</feature>
<feature type="compositionally biased region" description="Low complexity" evidence="1">
    <location>
        <begin position="536"/>
        <end position="548"/>
    </location>
</feature>
<organism evidence="2 3">
    <name type="scientific">Durusdinium trenchii</name>
    <dbReference type="NCBI Taxonomy" id="1381693"/>
    <lineage>
        <taxon>Eukaryota</taxon>
        <taxon>Sar</taxon>
        <taxon>Alveolata</taxon>
        <taxon>Dinophyceae</taxon>
        <taxon>Suessiales</taxon>
        <taxon>Symbiodiniaceae</taxon>
        <taxon>Durusdinium</taxon>
    </lineage>
</organism>
<feature type="compositionally biased region" description="Low complexity" evidence="1">
    <location>
        <begin position="471"/>
        <end position="488"/>
    </location>
</feature>
<name>A0ABP0K0B4_9DINO</name>
<comment type="caution">
    <text evidence="2">The sequence shown here is derived from an EMBL/GenBank/DDBJ whole genome shotgun (WGS) entry which is preliminary data.</text>
</comment>
<reference evidence="2 3" key="1">
    <citation type="submission" date="2024-02" db="EMBL/GenBank/DDBJ databases">
        <authorList>
            <person name="Chen Y."/>
            <person name="Shah S."/>
            <person name="Dougan E. K."/>
            <person name="Thang M."/>
            <person name="Chan C."/>
        </authorList>
    </citation>
    <scope>NUCLEOTIDE SEQUENCE [LARGE SCALE GENOMIC DNA]</scope>
</reference>
<evidence type="ECO:0000313" key="3">
    <source>
        <dbReference type="Proteomes" id="UP001642464"/>
    </source>
</evidence>
<sequence length="935" mass="102215">MADFRNDAGASNSTTNNNSSAQPRLEFHSNIEWAPAYQRNNKANGQKNLRCFPNHCQGLGHQRGFCGHSIVINFFYLPPTVKGKLYSFGHFCIADCELNSPAAAAAKGVSRERFKPGDILPMDQVQPKIRQADEPLLEYIEGLELQDRRLDADGTVRVNFEFNRNLKGWHYGFLGSKLTRNVYHTFRSYVLEHVAATAEEPEHYRVLAAVTSPKWKLFCRRRNRTGVLPPKLDVPAPKGKSQRGRKAASNNSRKMGLDGDHLLDSAGPSDPNAFGIPMSLSVPGMRQAKKRRESSACAEIGCHSSQQHHHGQMHGHFGKSASRRFSNIPGDSGDYFGLGQSHSHLAQHQRQMGADPFAANQYYNSMMFRGDNDHDFGGTGRGQAQHMEDFHPGGYDGNNELKYYVRRLASHERLEATGRSTITRKRTSDSQRDHVLESKSSEDDQHGFALQQQQQQQQQQHEKSRGRHRSSSGGSTTTNNNNNNNTTNAWSTCFGQQDAALGRHHSIPHLVQSNMATSSSSSSVVPPPPPPPPLQAMASTGASSMGSAPPKMSSKKKREAEQQATSAARHKCLLRVLHMVDLDFTKADPHTSLALRDHSQFELFSEFVLELLLVWESTDRRGPVKVNRKTRPTSFSHNEPGLASFLLSKQEFLDRISVFVGSKPVEQRKTDPYGTVSFVFNILKHYLLEFVSVFGPASSGSSSSTIPGIGGSVSVAPPVNTLYPCMSTLSLKGGLESLLQDRGSPTRGGDRENVARSGNAAVSRTASVKLGDMDLERFTQELEPLATSDGMDDLALRATKSWKTMSSAKLQHKLSQNLLAASAKASCSNLLKSQFSEHSIMNASFFNKNPKRGSLFSLSNIPSALHLAGPAASSNAKSSHNATASAISLGIKKPGASGAPAGARGGSNKAGNSMKELDDFLKKECGVQEVEEVEG</sequence>